<keyword evidence="1" id="KW-0378">Hydrolase</keyword>
<organism evidence="1 2">
    <name type="scientific">Marinobacter salinus</name>
    <dbReference type="NCBI Taxonomy" id="1874317"/>
    <lineage>
        <taxon>Bacteria</taxon>
        <taxon>Pseudomonadati</taxon>
        <taxon>Pseudomonadota</taxon>
        <taxon>Gammaproteobacteria</taxon>
        <taxon>Pseudomonadales</taxon>
        <taxon>Marinobacteraceae</taxon>
        <taxon>Marinobacter</taxon>
    </lineage>
</organism>
<gene>
    <name evidence="1" type="ORF">BKP64_01380</name>
</gene>
<evidence type="ECO:0000313" key="1">
    <source>
        <dbReference type="EMBL" id="AOY90099.1"/>
    </source>
</evidence>
<keyword evidence="2" id="KW-1185">Reference proteome</keyword>
<dbReference type="Gene3D" id="3.60.15.10">
    <property type="entry name" value="Ribonuclease Z/Hydroxyacylglutathione hydrolase-like"/>
    <property type="match status" value="1"/>
</dbReference>
<dbReference type="PANTHER" id="PTHR46018">
    <property type="entry name" value="ZINC PHOSPHODIESTERASE ELAC PROTEIN 1"/>
    <property type="match status" value="1"/>
</dbReference>
<proteinExistence type="predicted"/>
<protein>
    <submittedName>
        <fullName evidence="1">MBL fold metallo-hydrolase</fullName>
    </submittedName>
</protein>
<evidence type="ECO:0000313" key="2">
    <source>
        <dbReference type="Proteomes" id="UP000177445"/>
    </source>
</evidence>
<dbReference type="STRING" id="1874317.BKP64_01380"/>
<name>A0A1D9GR56_9GAMM</name>
<dbReference type="PANTHER" id="PTHR46018:SF2">
    <property type="entry name" value="ZINC PHOSPHODIESTERASE ELAC PROTEIN 1"/>
    <property type="match status" value="1"/>
</dbReference>
<dbReference type="SUPFAM" id="SSF56281">
    <property type="entry name" value="Metallo-hydrolase/oxidoreductase"/>
    <property type="match status" value="1"/>
</dbReference>
<dbReference type="RefSeq" id="WP_070973502.1">
    <property type="nucleotide sequence ID" value="NZ_CP017715.1"/>
</dbReference>
<dbReference type="EMBL" id="CP017715">
    <property type="protein sequence ID" value="AOY90099.1"/>
    <property type="molecule type" value="Genomic_DNA"/>
</dbReference>
<dbReference type="AlphaFoldDB" id="A0A1D9GR56"/>
<dbReference type="Pfam" id="PF23023">
    <property type="entry name" value="Anti-Pycsar_Apyc1"/>
    <property type="match status" value="1"/>
</dbReference>
<dbReference type="OrthoDB" id="9803916at2"/>
<sequence>MPHNRYGSGAFEISVELGALTSVARDPQVALRVGPVVASLVNGVGGDPLLQLRLLHESRSLLFDMGDSGRMALRSAHQVSDVFITHCHADHIGGFMWFMRSRIGHFPPCRLFGPPGLLGHITGMIRGILWDRVENRGPKFEVYEWYGSHLKGWRVTAGEPHPEPLPETPTPGGVIHRETEFRVRAAMLDHGTPVMAYSWEPFGKLNVRKNGLEELGAKPGPWLHDLKIAVLKKRPGELISPGNGRVYPAQVLASRLLIQAPGEPVVYATDFADKPDNIAKMTDLARNAHTLFCEASFMQADADQAERTGHLTTEATARIANLANVKQLIAFHFSHRYARKREAVYQELAGFTDRLLVPEKETGRAGYQRTLSDR</sequence>
<accession>A0A1D9GR56</accession>
<dbReference type="GO" id="GO:0042781">
    <property type="term" value="F:3'-tRNA processing endoribonuclease activity"/>
    <property type="evidence" value="ECO:0007669"/>
    <property type="project" value="TreeGrafter"/>
</dbReference>
<dbReference type="Proteomes" id="UP000177445">
    <property type="component" value="Chromosome"/>
</dbReference>
<reference evidence="1 2" key="1">
    <citation type="submission" date="2016-10" db="EMBL/GenBank/DDBJ databases">
        <title>Marinobacter salinus sp. nov., a moderately halophilic bacterium isolated from a tidal flat environment.</title>
        <authorList>
            <person name="Park S.-J."/>
        </authorList>
    </citation>
    <scope>NUCLEOTIDE SEQUENCE [LARGE SCALE GENOMIC DNA]</scope>
    <source>
        <strain evidence="1 2">Hb8</strain>
    </source>
</reference>
<dbReference type="KEGG" id="msq:BKP64_01380"/>
<dbReference type="InterPro" id="IPR036866">
    <property type="entry name" value="RibonucZ/Hydroxyglut_hydro"/>
</dbReference>